<evidence type="ECO:0000313" key="2">
    <source>
        <dbReference type="Proteomes" id="UP000078454"/>
    </source>
</evidence>
<dbReference type="STRING" id="1850517.A8708_30015"/>
<dbReference type="Proteomes" id="UP000078454">
    <property type="component" value="Unassembled WGS sequence"/>
</dbReference>
<dbReference type="AlphaFoldDB" id="A0A198AJM0"/>
<comment type="caution">
    <text evidence="1">The sequence shown here is derived from an EMBL/GenBank/DDBJ whole genome shotgun (WGS) entry which is preliminary data.</text>
</comment>
<keyword evidence="2" id="KW-1185">Reference proteome</keyword>
<organism evidence="1 2">
    <name type="scientific">Paenibacillus oryzisoli</name>
    <dbReference type="NCBI Taxonomy" id="1850517"/>
    <lineage>
        <taxon>Bacteria</taxon>
        <taxon>Bacillati</taxon>
        <taxon>Bacillota</taxon>
        <taxon>Bacilli</taxon>
        <taxon>Bacillales</taxon>
        <taxon>Paenibacillaceae</taxon>
        <taxon>Paenibacillus</taxon>
    </lineage>
</organism>
<dbReference type="EMBL" id="LYPB01000049">
    <property type="protein sequence ID" value="OAS21128.1"/>
    <property type="molecule type" value="Genomic_DNA"/>
</dbReference>
<proteinExistence type="predicted"/>
<gene>
    <name evidence="1" type="ORF">A8708_30015</name>
</gene>
<evidence type="ECO:0000313" key="1">
    <source>
        <dbReference type="EMBL" id="OAS21128.1"/>
    </source>
</evidence>
<accession>A0A198AJM0</accession>
<sequence length="71" mass="8107">MVAQGICEECEESDFDIVGMSNQLLTVIRSQPSWDQTELLKYLKAEGWSPTDYSFCLSLLNRNNKITLMSD</sequence>
<reference evidence="1 2" key="1">
    <citation type="submission" date="2016-05" db="EMBL/GenBank/DDBJ databases">
        <title>Paenibacillus sp. 1ZS3-15 nov., isolated from the rhizosphere soil.</title>
        <authorList>
            <person name="Zhang X.X."/>
            <person name="Zhang J."/>
        </authorList>
    </citation>
    <scope>NUCLEOTIDE SEQUENCE [LARGE SCALE GENOMIC DNA]</scope>
    <source>
        <strain evidence="1 2">1ZS3-15</strain>
    </source>
</reference>
<name>A0A198AJM0_9BACL</name>
<protein>
    <submittedName>
        <fullName evidence="1">Uncharacterized protein</fullName>
    </submittedName>
</protein>